<feature type="region of interest" description="Disordered" evidence="1">
    <location>
        <begin position="358"/>
        <end position="399"/>
    </location>
</feature>
<dbReference type="SUPFAM" id="SSF52317">
    <property type="entry name" value="Class I glutamine amidotransferase-like"/>
    <property type="match status" value="1"/>
</dbReference>
<dbReference type="InterPro" id="IPR029062">
    <property type="entry name" value="Class_I_gatase-like"/>
</dbReference>
<dbReference type="Proteomes" id="UP001162030">
    <property type="component" value="Chromosome"/>
</dbReference>
<keyword evidence="6" id="KW-1185">Reference proteome</keyword>
<evidence type="ECO:0000259" key="4">
    <source>
        <dbReference type="Pfam" id="PF23357"/>
    </source>
</evidence>
<organism evidence="5 6">
    <name type="scientific">Methylocaldum szegediense</name>
    <dbReference type="NCBI Taxonomy" id="73780"/>
    <lineage>
        <taxon>Bacteria</taxon>
        <taxon>Pseudomonadati</taxon>
        <taxon>Pseudomonadota</taxon>
        <taxon>Gammaproteobacteria</taxon>
        <taxon>Methylococcales</taxon>
        <taxon>Methylococcaceae</taxon>
        <taxon>Methylocaldum</taxon>
    </lineage>
</organism>
<gene>
    <name evidence="5" type="ORF">MSZNOR_0796</name>
</gene>
<dbReference type="Pfam" id="PF23357">
    <property type="entry name" value="DUF7088"/>
    <property type="match status" value="1"/>
</dbReference>
<dbReference type="InterPro" id="IPR055396">
    <property type="entry name" value="DUF7088"/>
</dbReference>
<dbReference type="Gene3D" id="3.40.50.880">
    <property type="match status" value="1"/>
</dbReference>
<evidence type="ECO:0000313" key="6">
    <source>
        <dbReference type="Proteomes" id="UP001162030"/>
    </source>
</evidence>
<proteinExistence type="predicted"/>
<reference evidence="5 6" key="1">
    <citation type="submission" date="2023-03" db="EMBL/GenBank/DDBJ databases">
        <authorList>
            <person name="Pearce D."/>
        </authorList>
    </citation>
    <scope>NUCLEOTIDE SEQUENCE [LARGE SCALE GENOMIC DNA]</scope>
    <source>
        <strain evidence="5">Msz</strain>
    </source>
</reference>
<evidence type="ECO:0000256" key="2">
    <source>
        <dbReference type="SAM" id="Phobius"/>
    </source>
</evidence>
<accession>A0ABN8X1Q0</accession>
<dbReference type="Pfam" id="PF09822">
    <property type="entry name" value="ABC_transp_aux"/>
    <property type="match status" value="1"/>
</dbReference>
<sequence length="487" mass="53441">MKINRKTHLELRLQNLLFTVLFLAVVGLVGWLSTRYSAQFDWTAGGRHTLSDASRKVLDLMKEPITITAYARENAQLRNQIRDQVGRYSRYKKDVTLKFVNPDTQPDKVRELGITMDGEMIVDYQGRTEKIQNAEESTLTNALQRLAVAKERHIVFLEGHGERSPQGQANHDLGQFGEELERKGITVSMVNLGVTQDIPDNTDVLVLAGPRANLLPGEITLIQDYVKKGGNLLWLADPGNLHGLSPLAEQLGITFLPGTVVDASTQLFGIDDPTFALVADYPAHPVTYNFQTMTLFPAAAAMDKGADSDFVREPLLSTLERSWTETGPIEGKIKFDEDKGERKGPLHIGYALTREIKPADGSAASDKKPEEETGEQAAAEKTEKQDVESSEEADTKPAEQRVVVIGDGDFLSNAFLGNGGNLELGLNIIHWLSQNEALINIPAKTAPDRKLELSPVASGVIGVGFLIALPAGLIGTGAAIWFKRRRR</sequence>
<protein>
    <submittedName>
        <fullName evidence="5">ABC-type uncharacterized transport system involved in gliding motility auxiliary subunit</fullName>
    </submittedName>
</protein>
<feature type="compositionally biased region" description="Basic and acidic residues" evidence="1">
    <location>
        <begin position="378"/>
        <end position="399"/>
    </location>
</feature>
<name>A0ABN8X1Q0_9GAMM</name>
<keyword evidence="2" id="KW-0812">Transmembrane</keyword>
<dbReference type="RefSeq" id="WP_026611941.1">
    <property type="nucleotide sequence ID" value="NZ_OX458333.1"/>
</dbReference>
<feature type="transmembrane region" description="Helical" evidence="2">
    <location>
        <begin position="12"/>
        <end position="32"/>
    </location>
</feature>
<evidence type="ECO:0000313" key="5">
    <source>
        <dbReference type="EMBL" id="CAI8758521.1"/>
    </source>
</evidence>
<dbReference type="EMBL" id="OX458333">
    <property type="protein sequence ID" value="CAI8758521.1"/>
    <property type="molecule type" value="Genomic_DNA"/>
</dbReference>
<keyword evidence="2" id="KW-0472">Membrane</keyword>
<feature type="transmembrane region" description="Helical" evidence="2">
    <location>
        <begin position="459"/>
        <end position="482"/>
    </location>
</feature>
<evidence type="ECO:0000259" key="3">
    <source>
        <dbReference type="Pfam" id="PF09822"/>
    </source>
</evidence>
<feature type="domain" description="DUF7088" evidence="4">
    <location>
        <begin position="46"/>
        <end position="115"/>
    </location>
</feature>
<evidence type="ECO:0000256" key="1">
    <source>
        <dbReference type="SAM" id="MobiDB-lite"/>
    </source>
</evidence>
<feature type="domain" description="ABC-type uncharacterised transport system" evidence="3">
    <location>
        <begin position="152"/>
        <end position="425"/>
    </location>
</feature>
<dbReference type="InterPro" id="IPR019196">
    <property type="entry name" value="ABC_transp_unknown"/>
</dbReference>
<keyword evidence="2" id="KW-1133">Transmembrane helix</keyword>